<evidence type="ECO:0000313" key="2">
    <source>
        <dbReference type="Proteomes" id="UP000593601"/>
    </source>
</evidence>
<dbReference type="RefSeq" id="WP_193735118.1">
    <property type="nucleotide sequence ID" value="NZ_CP063304.1"/>
</dbReference>
<dbReference type="KEGG" id="bliq:INP51_12185"/>
<dbReference type="Proteomes" id="UP000593601">
    <property type="component" value="Chromosome"/>
</dbReference>
<dbReference type="SUPFAM" id="SSF51126">
    <property type="entry name" value="Pectin lyase-like"/>
    <property type="match status" value="1"/>
</dbReference>
<dbReference type="Gene3D" id="2.160.20.10">
    <property type="entry name" value="Single-stranded right-handed beta-helix, Pectin lyase-like"/>
    <property type="match status" value="1"/>
</dbReference>
<dbReference type="EMBL" id="CP063304">
    <property type="protein sequence ID" value="QOV18756.1"/>
    <property type="molecule type" value="Genomic_DNA"/>
</dbReference>
<proteinExistence type="predicted"/>
<organism evidence="1 2">
    <name type="scientific">Blautia liquoris</name>
    <dbReference type="NCBI Taxonomy" id="2779518"/>
    <lineage>
        <taxon>Bacteria</taxon>
        <taxon>Bacillati</taxon>
        <taxon>Bacillota</taxon>
        <taxon>Clostridia</taxon>
        <taxon>Lachnospirales</taxon>
        <taxon>Lachnospiraceae</taxon>
        <taxon>Blautia</taxon>
    </lineage>
</organism>
<gene>
    <name evidence="1" type="ORF">INP51_12185</name>
</gene>
<dbReference type="InterPro" id="IPR012334">
    <property type="entry name" value="Pectin_lyas_fold"/>
</dbReference>
<name>A0A7M2REK7_9FIRM</name>
<dbReference type="SMART" id="SM00710">
    <property type="entry name" value="PbH1"/>
    <property type="match status" value="6"/>
</dbReference>
<accession>A0A7M2REK7</accession>
<protein>
    <submittedName>
        <fullName evidence="1">Right-handed parallel beta-helix repeat-containing protein</fullName>
    </submittedName>
</protein>
<dbReference type="InterPro" id="IPR011050">
    <property type="entry name" value="Pectin_lyase_fold/virulence"/>
</dbReference>
<reference evidence="1 2" key="1">
    <citation type="submission" date="2020-10" db="EMBL/GenBank/DDBJ databases">
        <title>Blautia liquoris sp.nov., isolated from the mud in a fermentation cellar used for the production of Chinese strong-flavoured liquor.</title>
        <authorList>
            <person name="Lu L."/>
        </authorList>
    </citation>
    <scope>NUCLEOTIDE SEQUENCE [LARGE SCALE GENOMIC DNA]</scope>
    <source>
        <strain evidence="1 2">LZLJ-3</strain>
    </source>
</reference>
<dbReference type="AlphaFoldDB" id="A0A7M2REK7"/>
<sequence length="448" mass="50170">MIDRRIFYVDSAEGEDTNSGLSVREAWKSLLPVNHLLLAPGDRICLKKGSIWMGTLEPKGNGGRWNPVVIEAYGEGEAPLIDGNGAYAAIYLRGVSYYIIDGIRIKNTAIDRNVRQGICICGNPEGITKDIVVRNCEISMVCGENRRSRDVYKSMYWNGGIYVTMPGRSSFENHLHDIIIEKNYIHDVYTSGIRINQEEDFINDIHHTHIVVRGNRIERTGSDGIIVANCISPLIDGNVCIEAGALGNLSDTQLIAGIWVCATSNALIQRNEVAKTKLFENDGTAFDTDWGTAGDTIFQYNYSHDNEGGFWLNCMKLSYNKDCRGTILRYNVSLRDGRGIGVYDQGVPVKIYGNLFVGDESSMICVFGNGENYEISNNVLLFGDGPKKGWQFAKYKRNWYGEIKVLPKDESPLSKETFDFAKFIEGEAEGRDWLAEKWDTLCTLLKNN</sequence>
<dbReference type="InterPro" id="IPR006626">
    <property type="entry name" value="PbH1"/>
</dbReference>
<evidence type="ECO:0000313" key="1">
    <source>
        <dbReference type="EMBL" id="QOV18756.1"/>
    </source>
</evidence>
<keyword evidence="2" id="KW-1185">Reference proteome</keyword>